<dbReference type="InterPro" id="IPR013783">
    <property type="entry name" value="Ig-like_fold"/>
</dbReference>
<dbReference type="AlphaFoldDB" id="X0ZLF3"/>
<dbReference type="PROSITE" id="PS50093">
    <property type="entry name" value="PKD"/>
    <property type="match status" value="1"/>
</dbReference>
<dbReference type="SUPFAM" id="SSF49299">
    <property type="entry name" value="PKD domain"/>
    <property type="match status" value="1"/>
</dbReference>
<feature type="domain" description="PKD" evidence="1">
    <location>
        <begin position="28"/>
        <end position="77"/>
    </location>
</feature>
<evidence type="ECO:0000313" key="2">
    <source>
        <dbReference type="EMBL" id="GAG61208.1"/>
    </source>
</evidence>
<accession>X0ZLF3</accession>
<dbReference type="EMBL" id="BART01006311">
    <property type="protein sequence ID" value="GAG61208.1"/>
    <property type="molecule type" value="Genomic_DNA"/>
</dbReference>
<feature type="non-terminal residue" evidence="2">
    <location>
        <position position="171"/>
    </location>
</feature>
<dbReference type="InterPro" id="IPR035986">
    <property type="entry name" value="PKD_dom_sf"/>
</dbReference>
<comment type="caution">
    <text evidence="2">The sequence shown here is derived from an EMBL/GenBank/DDBJ whole genome shotgun (WGS) entry which is preliminary data.</text>
</comment>
<dbReference type="Gene3D" id="2.60.40.10">
    <property type="entry name" value="Immunoglobulins"/>
    <property type="match status" value="1"/>
</dbReference>
<reference evidence="2" key="1">
    <citation type="journal article" date="2014" name="Front. Microbiol.">
        <title>High frequency of phylogenetically diverse reductive dehalogenase-homologous genes in deep subseafloor sedimentary metagenomes.</title>
        <authorList>
            <person name="Kawai M."/>
            <person name="Futagami T."/>
            <person name="Toyoda A."/>
            <person name="Takaki Y."/>
            <person name="Nishi S."/>
            <person name="Hori S."/>
            <person name="Arai W."/>
            <person name="Tsubouchi T."/>
            <person name="Morono Y."/>
            <person name="Uchiyama I."/>
            <person name="Ito T."/>
            <person name="Fujiyama A."/>
            <person name="Inagaki F."/>
            <person name="Takami H."/>
        </authorList>
    </citation>
    <scope>NUCLEOTIDE SEQUENCE</scope>
    <source>
        <strain evidence="2">Expedition CK06-06</strain>
    </source>
</reference>
<dbReference type="Pfam" id="PF00801">
    <property type="entry name" value="PKD"/>
    <property type="match status" value="1"/>
</dbReference>
<evidence type="ECO:0000259" key="1">
    <source>
        <dbReference type="PROSITE" id="PS50093"/>
    </source>
</evidence>
<sequence>MSKSDGPTQGILGEEYTFISKTVDPEYDPISYIFDWGDGKKSEWLGPNESGVVVSATHKWKEEGNYSITVKAKDSFGYESDWSEPENIDINILEFSMIRGGIGIHAEIKNIGSRQLWRLEWVISYVGGRIQNPANDEFEGELLNLGAGESVKIATGPFFEIGRIKITISLT</sequence>
<gene>
    <name evidence="2" type="ORF">S01H4_14385</name>
</gene>
<proteinExistence type="predicted"/>
<name>X0ZLF3_9ZZZZ</name>
<dbReference type="CDD" id="cd00146">
    <property type="entry name" value="PKD"/>
    <property type="match status" value="1"/>
</dbReference>
<protein>
    <recommendedName>
        <fullName evidence="1">PKD domain-containing protein</fullName>
    </recommendedName>
</protein>
<organism evidence="2">
    <name type="scientific">marine sediment metagenome</name>
    <dbReference type="NCBI Taxonomy" id="412755"/>
    <lineage>
        <taxon>unclassified sequences</taxon>
        <taxon>metagenomes</taxon>
        <taxon>ecological metagenomes</taxon>
    </lineage>
</organism>
<dbReference type="InterPro" id="IPR000601">
    <property type="entry name" value="PKD_dom"/>
</dbReference>